<comment type="caution">
    <text evidence="1">The sequence shown here is derived from an EMBL/GenBank/DDBJ whole genome shotgun (WGS) entry which is preliminary data.</text>
</comment>
<accession>A0A135I2R1</accession>
<dbReference type="CDD" id="cd04301">
    <property type="entry name" value="NAT_SF"/>
    <property type="match status" value="1"/>
</dbReference>
<dbReference type="Proteomes" id="UP000070529">
    <property type="component" value="Unassembled WGS sequence"/>
</dbReference>
<dbReference type="RefSeq" id="WP_067419990.1">
    <property type="nucleotide sequence ID" value="NZ_LNTY01000060.1"/>
</dbReference>
<dbReference type="SUPFAM" id="SSF55729">
    <property type="entry name" value="Acyl-CoA N-acyltransferases (Nat)"/>
    <property type="match status" value="1"/>
</dbReference>
<dbReference type="AlphaFoldDB" id="A0A135I2R1"/>
<sequence length="214" mass="24522">MFYSFRYSSTTEVSTEQVQEPALWLTEHELEIFDTDSDDERDHCLVGKAKFYYADGNGALRAGLLPGVLLDETEALNRIGEKFFNTDLEAGYYQDFIDDEVCNRLDIKNDCLNMLIIDRLEILPEYRGQGLGLKVLNEAIRLLSSDAQIVVLQSFPLQHEGSRCFDTPEKAEWRKKMWPHKMAIGKPEDRLKSYYESMGFIDLGDGIMAITVSK</sequence>
<gene>
    <name evidence="1" type="ORF">ATN88_12525</name>
</gene>
<keyword evidence="2" id="KW-1185">Reference proteome</keyword>
<proteinExistence type="predicted"/>
<dbReference type="EMBL" id="LNTY01000060">
    <property type="protein sequence ID" value="KXF79740.1"/>
    <property type="molecule type" value="Genomic_DNA"/>
</dbReference>
<name>A0A135I2R1_9GAMM</name>
<organism evidence="1 2">
    <name type="scientific">Enterovibrio coralii</name>
    <dbReference type="NCBI Taxonomy" id="294935"/>
    <lineage>
        <taxon>Bacteria</taxon>
        <taxon>Pseudomonadati</taxon>
        <taxon>Pseudomonadota</taxon>
        <taxon>Gammaproteobacteria</taxon>
        <taxon>Vibrionales</taxon>
        <taxon>Vibrionaceae</taxon>
        <taxon>Enterovibrio</taxon>
    </lineage>
</organism>
<evidence type="ECO:0008006" key="3">
    <source>
        <dbReference type="Google" id="ProtNLM"/>
    </source>
</evidence>
<evidence type="ECO:0000313" key="2">
    <source>
        <dbReference type="Proteomes" id="UP000070529"/>
    </source>
</evidence>
<dbReference type="OrthoDB" id="9153918at2"/>
<evidence type="ECO:0000313" key="1">
    <source>
        <dbReference type="EMBL" id="KXF79740.1"/>
    </source>
</evidence>
<reference evidence="1 2" key="1">
    <citation type="submission" date="2015-11" db="EMBL/GenBank/DDBJ databases">
        <title>Genomic Taxonomy of the Vibrionaceae.</title>
        <authorList>
            <person name="Gomez-Gil B."/>
            <person name="Enciso-Ibarra J."/>
        </authorList>
    </citation>
    <scope>NUCLEOTIDE SEQUENCE [LARGE SCALE GENOMIC DNA]</scope>
    <source>
        <strain evidence="1 2">CAIM 912</strain>
    </source>
</reference>
<dbReference type="Gene3D" id="3.40.630.30">
    <property type="match status" value="1"/>
</dbReference>
<protein>
    <recommendedName>
        <fullName evidence="3">N-acetyltransferase domain-containing protein</fullName>
    </recommendedName>
</protein>
<dbReference type="InterPro" id="IPR016181">
    <property type="entry name" value="Acyl_CoA_acyltransferase"/>
</dbReference>